<dbReference type="Proteomes" id="UP001652626">
    <property type="component" value="Chromosome 4"/>
</dbReference>
<feature type="chain" id="PRO_5045000849" description="Carboxypeptidase" evidence="7">
    <location>
        <begin position="22"/>
        <end position="571"/>
    </location>
</feature>
<evidence type="ECO:0000256" key="6">
    <source>
        <dbReference type="ARBA" id="ARBA00023180"/>
    </source>
</evidence>
<dbReference type="Pfam" id="PF00450">
    <property type="entry name" value="Peptidase_S10"/>
    <property type="match status" value="1"/>
</dbReference>
<keyword evidence="8" id="KW-1185">Reference proteome</keyword>
<proteinExistence type="inferred from homology"/>
<organism evidence="8 9">
    <name type="scientific">Vanessa tameamea</name>
    <name type="common">Kamehameha butterfly</name>
    <dbReference type="NCBI Taxonomy" id="334116"/>
    <lineage>
        <taxon>Eukaryota</taxon>
        <taxon>Metazoa</taxon>
        <taxon>Ecdysozoa</taxon>
        <taxon>Arthropoda</taxon>
        <taxon>Hexapoda</taxon>
        <taxon>Insecta</taxon>
        <taxon>Pterygota</taxon>
        <taxon>Neoptera</taxon>
        <taxon>Endopterygota</taxon>
        <taxon>Lepidoptera</taxon>
        <taxon>Glossata</taxon>
        <taxon>Ditrysia</taxon>
        <taxon>Papilionoidea</taxon>
        <taxon>Nymphalidae</taxon>
        <taxon>Nymphalinae</taxon>
        <taxon>Vanessa</taxon>
    </lineage>
</organism>
<dbReference type="OrthoDB" id="443318at2759"/>
<reference evidence="9" key="1">
    <citation type="submission" date="2025-08" db="UniProtKB">
        <authorList>
            <consortium name="RefSeq"/>
        </authorList>
    </citation>
    <scope>IDENTIFICATION</scope>
    <source>
        <tissue evidence="9">Whole body</tissue>
    </source>
</reference>
<keyword evidence="6" id="KW-0325">Glycoprotein</keyword>
<evidence type="ECO:0000256" key="4">
    <source>
        <dbReference type="ARBA" id="ARBA00022729"/>
    </source>
</evidence>
<name>A0A8B8HS30_VANTA</name>
<dbReference type="InterPro" id="IPR018202">
    <property type="entry name" value="Ser_caboxypep_ser_AS"/>
</dbReference>
<keyword evidence="4 7" id="KW-0732">Signal</keyword>
<sequence>MFKTVIFLILYTGIASYSAYGKVIITEEKLPVISNNLIPKETKPIPAIQIELPVYKEILHKIIPPKKDQPKTIKIVATTISNNTLNTNESIAAPTESPKKCQTDNLIDNVLGSDESIPCEVPVKADNGTALILTPFIEKGQIEEARNASIVNSDIFLGYQSYSGFLTVNKTYNSNIFFWYFPVEGKPVNETPWIIWLQGGPGASSMTGLFDEIGPFKVNPAGTLKKNQFTWLQNHSLVFIDNPVGTGYSFTEHVDGYVQDMSTYGIHLHEAVQQLVQLYPELRSAPLFIAGESYGGKYVPALAMELHKHKDLPGLDINLEGLIIGNAYVDPKMISHVTLPFYYFGLLNKEQLKIVDPLLKSFQSDIASNNSIAAKNKWNSLIAVLLFLSHQKQAYNFLKDDLPVGRYINFLKTSEVKKALHVGDIKFSFVNMTVNSRMSPDFLSSSKRLFEELLVDYRVLAYCGQLDQMLPCVFTSEHYRTWQWNGSAEFLEATRYPYIYNAKRAGYHKSGGHLTEVVIRGAGHMVPVDEPAPTQNLVARWTHNKPLSQRFGLLEGSYVQEFVKNSSMIYL</sequence>
<evidence type="ECO:0000313" key="9">
    <source>
        <dbReference type="RefSeq" id="XP_026487643.2"/>
    </source>
</evidence>
<dbReference type="InterPro" id="IPR029058">
    <property type="entry name" value="AB_hydrolase_fold"/>
</dbReference>
<dbReference type="InterPro" id="IPR033124">
    <property type="entry name" value="Ser_caboxypep_his_AS"/>
</dbReference>
<dbReference type="RefSeq" id="XP_026487643.2">
    <property type="nucleotide sequence ID" value="XM_026631858.2"/>
</dbReference>
<dbReference type="PROSITE" id="PS00560">
    <property type="entry name" value="CARBOXYPEPT_SER_HIS"/>
    <property type="match status" value="1"/>
</dbReference>
<protein>
    <recommendedName>
        <fullName evidence="7">Carboxypeptidase</fullName>
        <ecNumber evidence="7">3.4.16.-</ecNumber>
    </recommendedName>
</protein>
<accession>A0A8B8HS30</accession>
<keyword evidence="2 7" id="KW-0121">Carboxypeptidase</keyword>
<dbReference type="GO" id="GO:0004185">
    <property type="term" value="F:serine-type carboxypeptidase activity"/>
    <property type="evidence" value="ECO:0007669"/>
    <property type="project" value="UniProtKB-UniRule"/>
</dbReference>
<evidence type="ECO:0000313" key="8">
    <source>
        <dbReference type="Proteomes" id="UP001652626"/>
    </source>
</evidence>
<dbReference type="PRINTS" id="PR00724">
    <property type="entry name" value="CRBOXYPTASEC"/>
</dbReference>
<dbReference type="GO" id="GO:0006508">
    <property type="term" value="P:proteolysis"/>
    <property type="evidence" value="ECO:0007669"/>
    <property type="project" value="UniProtKB-KW"/>
</dbReference>
<evidence type="ECO:0000256" key="3">
    <source>
        <dbReference type="ARBA" id="ARBA00022670"/>
    </source>
</evidence>
<dbReference type="PANTHER" id="PTHR11802">
    <property type="entry name" value="SERINE PROTEASE FAMILY S10 SERINE CARBOXYPEPTIDASE"/>
    <property type="match status" value="1"/>
</dbReference>
<gene>
    <name evidence="9" type="primary">LOC113394515</name>
</gene>
<evidence type="ECO:0000256" key="1">
    <source>
        <dbReference type="ARBA" id="ARBA00009431"/>
    </source>
</evidence>
<dbReference type="InterPro" id="IPR001563">
    <property type="entry name" value="Peptidase_S10"/>
</dbReference>
<evidence type="ECO:0000256" key="2">
    <source>
        <dbReference type="ARBA" id="ARBA00022645"/>
    </source>
</evidence>
<dbReference type="EC" id="3.4.16.-" evidence="7"/>
<dbReference type="GeneID" id="113394515"/>
<keyword evidence="3 7" id="KW-0645">Protease</keyword>
<evidence type="ECO:0000256" key="7">
    <source>
        <dbReference type="RuleBase" id="RU361156"/>
    </source>
</evidence>
<comment type="similarity">
    <text evidence="1 7">Belongs to the peptidase S10 family.</text>
</comment>
<feature type="signal peptide" evidence="7">
    <location>
        <begin position="1"/>
        <end position="21"/>
    </location>
</feature>
<evidence type="ECO:0000256" key="5">
    <source>
        <dbReference type="ARBA" id="ARBA00022801"/>
    </source>
</evidence>
<dbReference type="PANTHER" id="PTHR11802:SF472">
    <property type="entry name" value="SERINE CARBOXYPEPTIDASE CPVL-RELATED"/>
    <property type="match status" value="1"/>
</dbReference>
<dbReference type="PROSITE" id="PS00131">
    <property type="entry name" value="CARBOXYPEPT_SER_SER"/>
    <property type="match status" value="1"/>
</dbReference>
<dbReference type="Gene3D" id="3.40.50.1820">
    <property type="entry name" value="alpha/beta hydrolase"/>
    <property type="match status" value="1"/>
</dbReference>
<dbReference type="SUPFAM" id="SSF53474">
    <property type="entry name" value="alpha/beta-Hydrolases"/>
    <property type="match status" value="1"/>
</dbReference>
<keyword evidence="5 7" id="KW-0378">Hydrolase</keyword>
<dbReference type="OMA" id="YRTWKWN"/>
<dbReference type="AlphaFoldDB" id="A0A8B8HS30"/>